<dbReference type="InterPro" id="IPR002410">
    <property type="entry name" value="Peptidase_S33"/>
</dbReference>
<dbReference type="InterPro" id="IPR029058">
    <property type="entry name" value="AB_hydrolase_fold"/>
</dbReference>
<dbReference type="GO" id="GO:0016787">
    <property type="term" value="F:hydrolase activity"/>
    <property type="evidence" value="ECO:0007669"/>
    <property type="project" value="UniProtKB-KW"/>
</dbReference>
<feature type="domain" description="AB hydrolase-1" evidence="3">
    <location>
        <begin position="35"/>
        <end position="274"/>
    </location>
</feature>
<proteinExistence type="inferred from homology"/>
<dbReference type="Proteomes" id="UP001595758">
    <property type="component" value="Unassembled WGS sequence"/>
</dbReference>
<evidence type="ECO:0000313" key="4">
    <source>
        <dbReference type="EMBL" id="MFC3909441.1"/>
    </source>
</evidence>
<dbReference type="SUPFAM" id="SSF53474">
    <property type="entry name" value="alpha/beta-Hydrolases"/>
    <property type="match status" value="1"/>
</dbReference>
<keyword evidence="2 4" id="KW-0378">Hydrolase</keyword>
<name>A0ABV8CGW5_9GAMM</name>
<dbReference type="InterPro" id="IPR050266">
    <property type="entry name" value="AB_hydrolase_sf"/>
</dbReference>
<gene>
    <name evidence="4" type="ORF">ACFORL_10195</name>
</gene>
<evidence type="ECO:0000313" key="5">
    <source>
        <dbReference type="Proteomes" id="UP001595758"/>
    </source>
</evidence>
<dbReference type="InterPro" id="IPR000073">
    <property type="entry name" value="AB_hydrolase_1"/>
</dbReference>
<dbReference type="PANTHER" id="PTHR43798">
    <property type="entry name" value="MONOACYLGLYCEROL LIPASE"/>
    <property type="match status" value="1"/>
</dbReference>
<evidence type="ECO:0000259" key="3">
    <source>
        <dbReference type="Pfam" id="PF12697"/>
    </source>
</evidence>
<dbReference type="Pfam" id="PF12697">
    <property type="entry name" value="Abhydrolase_6"/>
    <property type="match status" value="1"/>
</dbReference>
<dbReference type="PRINTS" id="PR00793">
    <property type="entry name" value="PROAMNOPTASE"/>
</dbReference>
<dbReference type="PANTHER" id="PTHR43798:SF33">
    <property type="entry name" value="HYDROLASE, PUTATIVE (AFU_ORTHOLOGUE AFUA_2G14860)-RELATED"/>
    <property type="match status" value="1"/>
</dbReference>
<reference evidence="5" key="1">
    <citation type="journal article" date="2019" name="Int. J. Syst. Evol. Microbiol.">
        <title>The Global Catalogue of Microorganisms (GCM) 10K type strain sequencing project: providing services to taxonomists for standard genome sequencing and annotation.</title>
        <authorList>
            <consortium name="The Broad Institute Genomics Platform"/>
            <consortium name="The Broad Institute Genome Sequencing Center for Infectious Disease"/>
            <person name="Wu L."/>
            <person name="Ma J."/>
        </authorList>
    </citation>
    <scope>NUCLEOTIDE SEQUENCE [LARGE SCALE GENOMIC DNA]</scope>
    <source>
        <strain evidence="5">CCUG 59858</strain>
    </source>
</reference>
<comment type="caution">
    <text evidence="4">The sequence shown here is derived from an EMBL/GenBank/DDBJ whole genome shotgun (WGS) entry which is preliminary data.</text>
</comment>
<organism evidence="4 5">
    <name type="scientific">Legionella dresdenensis</name>
    <dbReference type="NCBI Taxonomy" id="450200"/>
    <lineage>
        <taxon>Bacteria</taxon>
        <taxon>Pseudomonadati</taxon>
        <taxon>Pseudomonadota</taxon>
        <taxon>Gammaproteobacteria</taxon>
        <taxon>Legionellales</taxon>
        <taxon>Legionellaceae</taxon>
        <taxon>Legionella</taxon>
    </lineage>
</organism>
<dbReference type="RefSeq" id="WP_382343659.1">
    <property type="nucleotide sequence ID" value="NZ_JBHSAB010000023.1"/>
</dbReference>
<evidence type="ECO:0000256" key="1">
    <source>
        <dbReference type="ARBA" id="ARBA00010088"/>
    </source>
</evidence>
<dbReference type="Gene3D" id="3.40.50.1820">
    <property type="entry name" value="alpha/beta hydrolase"/>
    <property type="match status" value="1"/>
</dbReference>
<keyword evidence="5" id="KW-1185">Reference proteome</keyword>
<comment type="similarity">
    <text evidence="1">Belongs to the peptidase S33 family.</text>
</comment>
<sequence length="319" mass="36297">MKIHIPPRVDAPETNLFAKIIKRFSNTEWDRDVMILIPGGPGGNHTLYADIEESLLEYADLVILDLRGCGYSDKADVRFCTLEHHIRDIEAVRIALNINKPIIHGCSYGAIVALGYAISPYSENLSKLILSSCAASGDFIRAAQENLKKRGTPEQIKIAELLWEGKFESPEQFAEYYKTMAPLYVYHAPKPEELPILKYNIPYNTDLVNYAFKGFLLEFDYRPHLTKVKTPTLIFSGKNDWIIDTEQAEILYAGIARSTLITLDECGHFPWKDQKSAFLSSLKFFLNPALDCDNFNDTAFRMARIRMSSSDQQSRTRLN</sequence>
<dbReference type="EMBL" id="JBHSAB010000023">
    <property type="protein sequence ID" value="MFC3909441.1"/>
    <property type="molecule type" value="Genomic_DNA"/>
</dbReference>
<accession>A0ABV8CGW5</accession>
<evidence type="ECO:0000256" key="2">
    <source>
        <dbReference type="ARBA" id="ARBA00022801"/>
    </source>
</evidence>
<protein>
    <submittedName>
        <fullName evidence="4">Alpha/beta fold hydrolase</fullName>
    </submittedName>
</protein>